<sequence>MVKILSTRTSHVNIVTLLGFCFEGHRRALIYEFVSNGSLGEFIYEKHPLETNQKLKWKCCTKLQLALPEGTSEKSLTQSDAYSYGMDGFEMTGRKKQCNVAVDR</sequence>
<dbReference type="InterPro" id="IPR045874">
    <property type="entry name" value="LRK10/LRL21-25-like"/>
</dbReference>
<name>A0A2H5P5G9_CITUN</name>
<keyword evidence="3" id="KW-0812">Transmembrane</keyword>
<evidence type="ECO:0000313" key="9">
    <source>
        <dbReference type="EMBL" id="GAY47578.1"/>
    </source>
</evidence>
<protein>
    <recommendedName>
        <fullName evidence="8">Serine-threonine/tyrosine-protein kinase catalytic domain-containing protein</fullName>
    </recommendedName>
</protein>
<comment type="subcellular location">
    <subcellularLocation>
        <location evidence="1">Membrane</location>
        <topology evidence="1">Single-pass type I membrane protein</topology>
    </subcellularLocation>
</comment>
<keyword evidence="2" id="KW-0808">Transferase</keyword>
<evidence type="ECO:0000256" key="4">
    <source>
        <dbReference type="ARBA" id="ARBA00022729"/>
    </source>
</evidence>
<dbReference type="InterPro" id="IPR011009">
    <property type="entry name" value="Kinase-like_dom_sf"/>
</dbReference>
<feature type="domain" description="Serine-threonine/tyrosine-protein kinase catalytic" evidence="8">
    <location>
        <begin position="8"/>
        <end position="57"/>
    </location>
</feature>
<evidence type="ECO:0000256" key="6">
    <source>
        <dbReference type="ARBA" id="ARBA00023136"/>
    </source>
</evidence>
<keyword evidence="2" id="KW-0723">Serine/threonine-protein kinase</keyword>
<gene>
    <name evidence="9" type="ORF">CUMW_105470</name>
</gene>
<keyword evidence="6" id="KW-0472">Membrane</keyword>
<evidence type="ECO:0000259" key="8">
    <source>
        <dbReference type="Pfam" id="PF07714"/>
    </source>
</evidence>
<dbReference type="AlphaFoldDB" id="A0A2H5P5G9"/>
<reference evidence="9 10" key="1">
    <citation type="journal article" date="2017" name="Front. Genet.">
        <title>Draft sequencing of the heterozygous diploid genome of Satsuma (Citrus unshiu Marc.) using a hybrid assembly approach.</title>
        <authorList>
            <person name="Shimizu T."/>
            <person name="Tanizawa Y."/>
            <person name="Mochizuki T."/>
            <person name="Nagasaki H."/>
            <person name="Yoshioka T."/>
            <person name="Toyoda A."/>
            <person name="Fujiyama A."/>
            <person name="Kaminuma E."/>
            <person name="Nakamura Y."/>
        </authorList>
    </citation>
    <scope>NUCLEOTIDE SEQUENCE [LARGE SCALE GENOMIC DNA]</scope>
    <source>
        <strain evidence="10">cv. Miyagawa wase</strain>
    </source>
</reference>
<evidence type="ECO:0000256" key="1">
    <source>
        <dbReference type="ARBA" id="ARBA00004479"/>
    </source>
</evidence>
<accession>A0A2H5P5G9</accession>
<dbReference type="PANTHER" id="PTHR27009">
    <property type="entry name" value="RUST RESISTANCE KINASE LR10-RELATED"/>
    <property type="match status" value="1"/>
</dbReference>
<keyword evidence="5" id="KW-1133">Transmembrane helix</keyword>
<dbReference type="Pfam" id="PF07714">
    <property type="entry name" value="PK_Tyr_Ser-Thr"/>
    <property type="match status" value="1"/>
</dbReference>
<organism evidence="9 10">
    <name type="scientific">Citrus unshiu</name>
    <name type="common">Satsuma mandarin</name>
    <name type="synonym">Citrus nobilis var. unshiu</name>
    <dbReference type="NCBI Taxonomy" id="55188"/>
    <lineage>
        <taxon>Eukaryota</taxon>
        <taxon>Viridiplantae</taxon>
        <taxon>Streptophyta</taxon>
        <taxon>Embryophyta</taxon>
        <taxon>Tracheophyta</taxon>
        <taxon>Spermatophyta</taxon>
        <taxon>Magnoliopsida</taxon>
        <taxon>eudicotyledons</taxon>
        <taxon>Gunneridae</taxon>
        <taxon>Pentapetalae</taxon>
        <taxon>rosids</taxon>
        <taxon>malvids</taxon>
        <taxon>Sapindales</taxon>
        <taxon>Rutaceae</taxon>
        <taxon>Aurantioideae</taxon>
        <taxon>Citrus</taxon>
    </lineage>
</organism>
<dbReference type="SUPFAM" id="SSF56112">
    <property type="entry name" value="Protein kinase-like (PK-like)"/>
    <property type="match status" value="1"/>
</dbReference>
<dbReference type="InterPro" id="IPR001245">
    <property type="entry name" value="Ser-Thr/Tyr_kinase_cat_dom"/>
</dbReference>
<evidence type="ECO:0000256" key="2">
    <source>
        <dbReference type="ARBA" id="ARBA00022527"/>
    </source>
</evidence>
<dbReference type="GO" id="GO:0004674">
    <property type="term" value="F:protein serine/threonine kinase activity"/>
    <property type="evidence" value="ECO:0007669"/>
    <property type="project" value="UniProtKB-KW"/>
</dbReference>
<keyword evidence="2" id="KW-0418">Kinase</keyword>
<evidence type="ECO:0000256" key="3">
    <source>
        <dbReference type="ARBA" id="ARBA00022692"/>
    </source>
</evidence>
<comment type="caution">
    <text evidence="9">The sequence shown here is derived from an EMBL/GenBank/DDBJ whole genome shotgun (WGS) entry which is preliminary data.</text>
</comment>
<evidence type="ECO:0000313" key="10">
    <source>
        <dbReference type="Proteomes" id="UP000236630"/>
    </source>
</evidence>
<proteinExistence type="predicted"/>
<dbReference type="Proteomes" id="UP000236630">
    <property type="component" value="Unassembled WGS sequence"/>
</dbReference>
<evidence type="ECO:0000256" key="7">
    <source>
        <dbReference type="ARBA" id="ARBA00023180"/>
    </source>
</evidence>
<keyword evidence="4" id="KW-0732">Signal</keyword>
<dbReference type="Gene3D" id="1.10.510.10">
    <property type="entry name" value="Transferase(Phosphotransferase) domain 1"/>
    <property type="match status" value="1"/>
</dbReference>
<evidence type="ECO:0000256" key="5">
    <source>
        <dbReference type="ARBA" id="ARBA00022989"/>
    </source>
</evidence>
<dbReference type="EMBL" id="BDQV01000039">
    <property type="protein sequence ID" value="GAY47578.1"/>
    <property type="molecule type" value="Genomic_DNA"/>
</dbReference>
<keyword evidence="10" id="KW-1185">Reference proteome</keyword>
<keyword evidence="7" id="KW-0325">Glycoprotein</keyword>
<dbReference type="GO" id="GO:0016020">
    <property type="term" value="C:membrane"/>
    <property type="evidence" value="ECO:0007669"/>
    <property type="project" value="UniProtKB-SubCell"/>
</dbReference>